<evidence type="ECO:0000256" key="1">
    <source>
        <dbReference type="ARBA" id="ARBA00023002"/>
    </source>
</evidence>
<organism evidence="3 4">
    <name type="scientific">Luedemannella helvata</name>
    <dbReference type="NCBI Taxonomy" id="349315"/>
    <lineage>
        <taxon>Bacteria</taxon>
        <taxon>Bacillati</taxon>
        <taxon>Actinomycetota</taxon>
        <taxon>Actinomycetes</taxon>
        <taxon>Micromonosporales</taxon>
        <taxon>Micromonosporaceae</taxon>
        <taxon>Luedemannella</taxon>
    </lineage>
</organism>
<comment type="caution">
    <text evidence="3">The sequence shown here is derived from an EMBL/GenBank/DDBJ whole genome shotgun (WGS) entry which is preliminary data.</text>
</comment>
<dbReference type="InterPro" id="IPR012349">
    <property type="entry name" value="Split_barrel_FMN-bd"/>
</dbReference>
<dbReference type="SMART" id="SM00903">
    <property type="entry name" value="Flavin_Reduct"/>
    <property type="match status" value="1"/>
</dbReference>
<dbReference type="Proteomes" id="UP001500655">
    <property type="component" value="Unassembled WGS sequence"/>
</dbReference>
<proteinExistence type="predicted"/>
<name>A0ABP4W0W5_9ACTN</name>
<evidence type="ECO:0000313" key="4">
    <source>
        <dbReference type="Proteomes" id="UP001500655"/>
    </source>
</evidence>
<dbReference type="InterPro" id="IPR002563">
    <property type="entry name" value="Flavin_Rdtase-like_dom"/>
</dbReference>
<dbReference type="SUPFAM" id="SSF50475">
    <property type="entry name" value="FMN-binding split barrel"/>
    <property type="match status" value="1"/>
</dbReference>
<dbReference type="RefSeq" id="WP_344078145.1">
    <property type="nucleotide sequence ID" value="NZ_BAAALS010000005.1"/>
</dbReference>
<gene>
    <name evidence="3" type="ORF">GCM10009681_14200</name>
</gene>
<keyword evidence="4" id="KW-1185">Reference proteome</keyword>
<dbReference type="EMBL" id="BAAALS010000005">
    <property type="protein sequence ID" value="GAA1744451.1"/>
    <property type="molecule type" value="Genomic_DNA"/>
</dbReference>
<evidence type="ECO:0000313" key="3">
    <source>
        <dbReference type="EMBL" id="GAA1744451.1"/>
    </source>
</evidence>
<reference evidence="4" key="1">
    <citation type="journal article" date="2019" name="Int. J. Syst. Evol. Microbiol.">
        <title>The Global Catalogue of Microorganisms (GCM) 10K type strain sequencing project: providing services to taxonomists for standard genome sequencing and annotation.</title>
        <authorList>
            <consortium name="The Broad Institute Genomics Platform"/>
            <consortium name="The Broad Institute Genome Sequencing Center for Infectious Disease"/>
            <person name="Wu L."/>
            <person name="Ma J."/>
        </authorList>
    </citation>
    <scope>NUCLEOTIDE SEQUENCE [LARGE SCALE GENOMIC DNA]</scope>
    <source>
        <strain evidence="4">JCM 13249</strain>
    </source>
</reference>
<evidence type="ECO:0000259" key="2">
    <source>
        <dbReference type="SMART" id="SM00903"/>
    </source>
</evidence>
<sequence length="170" mass="17956">MTVTVQRPAGAGAPIEADLFRGLLRRHAAAVVVVTAEVEGRLAGFTATSFTSVSLQPPMVSFCLSRAASSWPVIALAEHVAVHVLDESQEQLARTFATSGVDRFAAPTAWRTGPYGVPLLDGAQAVLVSRVVERVAAGDHAIVLAEPIHGEHASDGAPLLYHAGRYRLVR</sequence>
<dbReference type="InterPro" id="IPR050268">
    <property type="entry name" value="NADH-dep_flavin_reductase"/>
</dbReference>
<dbReference type="PANTHER" id="PTHR30466:SF1">
    <property type="entry name" value="FMN REDUCTASE (NADH) RUTF"/>
    <property type="match status" value="1"/>
</dbReference>
<keyword evidence="1" id="KW-0560">Oxidoreductase</keyword>
<dbReference type="PANTHER" id="PTHR30466">
    <property type="entry name" value="FLAVIN REDUCTASE"/>
    <property type="match status" value="1"/>
</dbReference>
<feature type="domain" description="Flavin reductase like" evidence="2">
    <location>
        <begin position="24"/>
        <end position="168"/>
    </location>
</feature>
<accession>A0ABP4W0W5</accession>
<dbReference type="Gene3D" id="2.30.110.10">
    <property type="entry name" value="Electron Transport, Fmn-binding Protein, Chain A"/>
    <property type="match status" value="1"/>
</dbReference>
<protein>
    <submittedName>
        <fullName evidence="3">Flavin reductase family protein</fullName>
    </submittedName>
</protein>
<dbReference type="Pfam" id="PF01613">
    <property type="entry name" value="Flavin_Reduct"/>
    <property type="match status" value="1"/>
</dbReference>